<accession>A0A2A7MU55</accession>
<name>A0A2A7MU55_MYCAG</name>
<dbReference type="GO" id="GO:0016491">
    <property type="term" value="F:oxidoreductase activity"/>
    <property type="evidence" value="ECO:0007669"/>
    <property type="project" value="InterPro"/>
</dbReference>
<dbReference type="EMBL" id="PDCP01000051">
    <property type="protein sequence ID" value="PEG35079.1"/>
    <property type="molecule type" value="Genomic_DNA"/>
</dbReference>
<evidence type="ECO:0000256" key="1">
    <source>
        <dbReference type="ARBA" id="ARBA00022857"/>
    </source>
</evidence>
<dbReference type="AlphaFoldDB" id="A0A2A7MU55"/>
<dbReference type="InterPro" id="IPR013149">
    <property type="entry name" value="ADH-like_C"/>
</dbReference>
<evidence type="ECO:0000313" key="4">
    <source>
        <dbReference type="EMBL" id="PEG35079.1"/>
    </source>
</evidence>
<evidence type="ECO:0000259" key="2">
    <source>
        <dbReference type="SMART" id="SM00829"/>
    </source>
</evidence>
<dbReference type="Pfam" id="PF08240">
    <property type="entry name" value="ADH_N"/>
    <property type="match status" value="1"/>
</dbReference>
<keyword evidence="1" id="KW-0521">NADP</keyword>
<protein>
    <recommendedName>
        <fullName evidence="2">Enoyl reductase (ER) domain-containing protein</fullName>
    </recommendedName>
</protein>
<dbReference type="InterPro" id="IPR036291">
    <property type="entry name" value="NAD(P)-bd_dom_sf"/>
</dbReference>
<dbReference type="Proteomes" id="UP000465302">
    <property type="component" value="Unassembled WGS sequence"/>
</dbReference>
<dbReference type="SUPFAM" id="SSF51735">
    <property type="entry name" value="NAD(P)-binding Rossmann-fold domains"/>
    <property type="match status" value="1"/>
</dbReference>
<dbReference type="Proteomes" id="UP000220914">
    <property type="component" value="Unassembled WGS sequence"/>
</dbReference>
<proteinExistence type="predicted"/>
<feature type="domain" description="Enoyl reductase (ER)" evidence="2">
    <location>
        <begin position="15"/>
        <end position="331"/>
    </location>
</feature>
<dbReference type="InterPro" id="IPR011032">
    <property type="entry name" value="GroES-like_sf"/>
</dbReference>
<dbReference type="Pfam" id="PF00107">
    <property type="entry name" value="ADH_zinc_N"/>
    <property type="match status" value="1"/>
</dbReference>
<comment type="caution">
    <text evidence="4">The sequence shown here is derived from an EMBL/GenBank/DDBJ whole genome shotgun (WGS) entry which is preliminary data.</text>
</comment>
<dbReference type="InterPro" id="IPR020843">
    <property type="entry name" value="ER"/>
</dbReference>
<dbReference type="InterPro" id="IPR051603">
    <property type="entry name" value="Zinc-ADH_QOR/CCCR"/>
</dbReference>
<evidence type="ECO:0000313" key="6">
    <source>
        <dbReference type="Proteomes" id="UP000465302"/>
    </source>
</evidence>
<keyword evidence="5" id="KW-1185">Reference proteome</keyword>
<evidence type="ECO:0000313" key="3">
    <source>
        <dbReference type="EMBL" id="GFG53753.1"/>
    </source>
</evidence>
<dbReference type="RefSeq" id="WP_097942415.1">
    <property type="nucleotide sequence ID" value="NZ_BLKS01000001.1"/>
</dbReference>
<sequence>MIAPHARRVTVDRFGPPEMLHVESFALGEPGRRRVRVRVTHASVGSTDAMARSGDYLFQPRPGFVPGYDFVGVVETTNAAAARRGLSIGMRVIGCLARMGSYTTHLNACIDRLVPLPDELDSTVAAALPLDLVTADLALELAEPPHGGTLFVQGVSGPVGSLLTQLAVAKGLRVFGTASERTRASAESLGAHVVNYRDPNWPIMIRQLTAGGAHAGVDHTGTALVRAATRRTGTVVRTAWSGRPGHGRVDAARGGPATLARRFTSPSERLCSVPLLVALQPQRYRQILHDQLHRIAGGQLRAPTVTTAPFDEVIDAHRQLADLPPGHKLVLEMPPG</sequence>
<dbReference type="InterPro" id="IPR013154">
    <property type="entry name" value="ADH-like_N"/>
</dbReference>
<reference evidence="3 6" key="2">
    <citation type="journal article" date="2019" name="Emerg. Microbes Infect.">
        <title>Comprehensive subspecies identification of 175 nontuberculous mycobacteria species based on 7547 genomic profiles.</title>
        <authorList>
            <person name="Matsumoto Y."/>
            <person name="Kinjo T."/>
            <person name="Motooka D."/>
            <person name="Nabeya D."/>
            <person name="Jung N."/>
            <person name="Uechi K."/>
            <person name="Horii T."/>
            <person name="Iida T."/>
            <person name="Fujita J."/>
            <person name="Nakamura S."/>
        </authorList>
    </citation>
    <scope>NUCLEOTIDE SEQUENCE [LARGE SCALE GENOMIC DNA]</scope>
    <source>
        <strain evidence="3 6">JCM 6377</strain>
    </source>
</reference>
<dbReference type="SMART" id="SM00829">
    <property type="entry name" value="PKS_ER"/>
    <property type="match status" value="1"/>
</dbReference>
<reference evidence="3" key="3">
    <citation type="submission" date="2020-02" db="EMBL/GenBank/DDBJ databases">
        <authorList>
            <person name="Matsumoto Y."/>
            <person name="Motooka D."/>
            <person name="Nakamura S."/>
        </authorList>
    </citation>
    <scope>NUCLEOTIDE SEQUENCE</scope>
    <source>
        <strain evidence="3">JCM 6377</strain>
    </source>
</reference>
<evidence type="ECO:0000313" key="5">
    <source>
        <dbReference type="Proteomes" id="UP000220914"/>
    </source>
</evidence>
<gene>
    <name evidence="4" type="ORF">CQY20_23135</name>
    <name evidence="3" type="ORF">MAGR_51940</name>
</gene>
<dbReference type="Gene3D" id="3.90.180.10">
    <property type="entry name" value="Medium-chain alcohol dehydrogenases, catalytic domain"/>
    <property type="match status" value="1"/>
</dbReference>
<dbReference type="EMBL" id="BLKS01000001">
    <property type="protein sequence ID" value="GFG53753.1"/>
    <property type="molecule type" value="Genomic_DNA"/>
</dbReference>
<dbReference type="PANTHER" id="PTHR44154">
    <property type="entry name" value="QUINONE OXIDOREDUCTASE"/>
    <property type="match status" value="1"/>
</dbReference>
<organism evidence="4 5">
    <name type="scientific">Mycolicibacterium agri</name>
    <name type="common">Mycobacterium agri</name>
    <dbReference type="NCBI Taxonomy" id="36811"/>
    <lineage>
        <taxon>Bacteria</taxon>
        <taxon>Bacillati</taxon>
        <taxon>Actinomycetota</taxon>
        <taxon>Actinomycetes</taxon>
        <taxon>Mycobacteriales</taxon>
        <taxon>Mycobacteriaceae</taxon>
        <taxon>Mycolicibacterium</taxon>
    </lineage>
</organism>
<dbReference type="PANTHER" id="PTHR44154:SF1">
    <property type="entry name" value="QUINONE OXIDOREDUCTASE"/>
    <property type="match status" value="1"/>
</dbReference>
<dbReference type="Gene3D" id="3.40.50.720">
    <property type="entry name" value="NAD(P)-binding Rossmann-like Domain"/>
    <property type="match status" value="1"/>
</dbReference>
<dbReference type="SUPFAM" id="SSF50129">
    <property type="entry name" value="GroES-like"/>
    <property type="match status" value="1"/>
</dbReference>
<dbReference type="OrthoDB" id="9787435at2"/>
<reference evidence="4 5" key="1">
    <citation type="submission" date="2017-10" db="EMBL/GenBank/DDBJ databases">
        <title>The new phylogeny of genus Mycobacterium.</title>
        <authorList>
            <person name="Tortoli E."/>
            <person name="Trovato A."/>
            <person name="Cirillo D.M."/>
        </authorList>
    </citation>
    <scope>NUCLEOTIDE SEQUENCE [LARGE SCALE GENOMIC DNA]</scope>
    <source>
        <strain evidence="4 5">CCUG37673</strain>
    </source>
</reference>